<gene>
    <name evidence="2" type="ORF">AV530_012817</name>
</gene>
<name>A0A1V4J9J5_PATFA</name>
<comment type="caution">
    <text evidence="2">The sequence shown here is derived from an EMBL/GenBank/DDBJ whole genome shotgun (WGS) entry which is preliminary data.</text>
</comment>
<feature type="region of interest" description="Disordered" evidence="1">
    <location>
        <begin position="20"/>
        <end position="76"/>
    </location>
</feature>
<feature type="compositionally biased region" description="Polar residues" evidence="1">
    <location>
        <begin position="22"/>
        <end position="36"/>
    </location>
</feature>
<dbReference type="STRING" id="372326.A0A1V4J9J5"/>
<dbReference type="AlphaFoldDB" id="A0A1V4J9J5"/>
<reference evidence="2 3" key="1">
    <citation type="submission" date="2016-02" db="EMBL/GenBank/DDBJ databases">
        <title>Band-tailed pigeon sequencing and assembly.</title>
        <authorList>
            <person name="Soares A.E."/>
            <person name="Novak B.J."/>
            <person name="Rice E.S."/>
            <person name="O'Connell B."/>
            <person name="Chang D."/>
            <person name="Weber S."/>
            <person name="Shapiro B."/>
        </authorList>
    </citation>
    <scope>NUCLEOTIDE SEQUENCE [LARGE SCALE GENOMIC DNA]</scope>
    <source>
        <strain evidence="2">BTP2013</strain>
        <tissue evidence="2">Blood</tissue>
    </source>
</reference>
<evidence type="ECO:0000313" key="2">
    <source>
        <dbReference type="EMBL" id="OPJ68714.1"/>
    </source>
</evidence>
<dbReference type="OrthoDB" id="366390at2759"/>
<accession>A0A1V4J9J5</accession>
<feature type="compositionally biased region" description="Basic and acidic residues" evidence="1">
    <location>
        <begin position="41"/>
        <end position="76"/>
    </location>
</feature>
<evidence type="ECO:0000313" key="3">
    <source>
        <dbReference type="Proteomes" id="UP000190648"/>
    </source>
</evidence>
<evidence type="ECO:0000256" key="1">
    <source>
        <dbReference type="SAM" id="MobiDB-lite"/>
    </source>
</evidence>
<organism evidence="2 3">
    <name type="scientific">Patagioenas fasciata monilis</name>
    <dbReference type="NCBI Taxonomy" id="372326"/>
    <lineage>
        <taxon>Eukaryota</taxon>
        <taxon>Metazoa</taxon>
        <taxon>Chordata</taxon>
        <taxon>Craniata</taxon>
        <taxon>Vertebrata</taxon>
        <taxon>Euteleostomi</taxon>
        <taxon>Archelosauria</taxon>
        <taxon>Archosauria</taxon>
        <taxon>Dinosauria</taxon>
        <taxon>Saurischia</taxon>
        <taxon>Theropoda</taxon>
        <taxon>Coelurosauria</taxon>
        <taxon>Aves</taxon>
        <taxon>Neognathae</taxon>
        <taxon>Neoaves</taxon>
        <taxon>Columbimorphae</taxon>
        <taxon>Columbiformes</taxon>
        <taxon>Columbidae</taxon>
        <taxon>Patagioenas</taxon>
    </lineage>
</organism>
<sequence length="76" mass="8743">MENAKVEATVQQQGNKIEVLQRDQQTSASRQKQNMLALTPKDSHSMWEEKLKSRSHLEEHVAQSDGKKVELLEQVE</sequence>
<dbReference type="Proteomes" id="UP000190648">
    <property type="component" value="Unassembled WGS sequence"/>
</dbReference>
<protein>
    <submittedName>
        <fullName evidence="2">Uncharacterized protein</fullName>
    </submittedName>
</protein>
<proteinExistence type="predicted"/>
<keyword evidence="3" id="KW-1185">Reference proteome</keyword>
<dbReference type="EMBL" id="LSYS01008398">
    <property type="protein sequence ID" value="OPJ68714.1"/>
    <property type="molecule type" value="Genomic_DNA"/>
</dbReference>